<organism evidence="1 2">
    <name type="scientific">Pseudomonas abietaniphila</name>
    <dbReference type="NCBI Taxonomy" id="89065"/>
    <lineage>
        <taxon>Bacteria</taxon>
        <taxon>Pseudomonadati</taxon>
        <taxon>Pseudomonadota</taxon>
        <taxon>Gammaproteobacteria</taxon>
        <taxon>Pseudomonadales</taxon>
        <taxon>Pseudomonadaceae</taxon>
        <taxon>Pseudomonas</taxon>
    </lineage>
</organism>
<gene>
    <name evidence="1" type="ORF">SAMN05216605_12282</name>
</gene>
<dbReference type="STRING" id="89065.SAMN05216605_12282"/>
<evidence type="ECO:0000313" key="1">
    <source>
        <dbReference type="EMBL" id="SDJ16735.1"/>
    </source>
</evidence>
<evidence type="ECO:0008006" key="3">
    <source>
        <dbReference type="Google" id="ProtNLM"/>
    </source>
</evidence>
<keyword evidence="2" id="KW-1185">Reference proteome</keyword>
<dbReference type="AlphaFoldDB" id="A0A1G8RJP2"/>
<dbReference type="EMBL" id="FNCO01000022">
    <property type="protein sequence ID" value="SDJ16735.1"/>
    <property type="molecule type" value="Genomic_DNA"/>
</dbReference>
<dbReference type="SUPFAM" id="SSF51197">
    <property type="entry name" value="Clavaminate synthase-like"/>
    <property type="match status" value="1"/>
</dbReference>
<protein>
    <recommendedName>
        <fullName evidence="3">Phytanoyl-CoA dioxygenase (PhyH)</fullName>
    </recommendedName>
</protein>
<dbReference type="RefSeq" id="WP_208605223.1">
    <property type="nucleotide sequence ID" value="NZ_FNCO01000022.1"/>
</dbReference>
<reference evidence="2" key="1">
    <citation type="submission" date="2016-10" db="EMBL/GenBank/DDBJ databases">
        <authorList>
            <person name="Varghese N."/>
            <person name="Submissions S."/>
        </authorList>
    </citation>
    <scope>NUCLEOTIDE SEQUENCE [LARGE SCALE GENOMIC DNA]</scope>
    <source>
        <strain evidence="2">ATCC 700689</strain>
    </source>
</reference>
<sequence length="261" mass="29728">MPLSFDMDEQLVLRLADEIDTNGFAKLSGAVTDSDLQQLRTWTDEQAQKHQGEYFAYHGEAMLGESLLASYWADPRFKSLLAGLYRHAAQTDAPSDRIFPVLRCVQGNQGKRESNSFHYDASLVTALIPVFIPTEGEERGDLMLFPNIRRVRAWVLFNVFEKALLQNTFTRGWIIKGMQRNWLKPYILRLEPGNVYFFWGYRTLHANKPCGPEVKRATALFHFGDPHTGSLATRLILRINQGRARRMSNKAGNQPPAPTQS</sequence>
<name>A0A1G8RJP2_9PSED</name>
<evidence type="ECO:0000313" key="2">
    <source>
        <dbReference type="Proteomes" id="UP000182894"/>
    </source>
</evidence>
<accession>A0A1G8RJP2</accession>
<dbReference type="Proteomes" id="UP000182894">
    <property type="component" value="Unassembled WGS sequence"/>
</dbReference>
<proteinExistence type="predicted"/>